<feature type="transmembrane region" description="Helical" evidence="5">
    <location>
        <begin position="197"/>
        <end position="215"/>
    </location>
</feature>
<protein>
    <submittedName>
        <fullName evidence="8">Zinc finger, RING-type</fullName>
    </submittedName>
</protein>
<feature type="domain" description="RING-type" evidence="7">
    <location>
        <begin position="66"/>
        <end position="106"/>
    </location>
</feature>
<dbReference type="Proteomes" id="UP001056384">
    <property type="component" value="Chromosome 2"/>
</dbReference>
<dbReference type="InterPro" id="IPR001841">
    <property type="entry name" value="Znf_RING"/>
</dbReference>
<proteinExistence type="predicted"/>
<keyword evidence="6" id="KW-0732">Signal</keyword>
<gene>
    <name evidence="8" type="ORF">Slin15195_G025600</name>
</gene>
<dbReference type="Gene3D" id="3.30.40.10">
    <property type="entry name" value="Zinc/RING finger domain, C3HC4 (zinc finger)"/>
    <property type="match status" value="1"/>
</dbReference>
<sequence>MPSAIETAVLVLALALRPALGLAMLSSHLIFLRWTTQNHMGLPANRNKLLSSVKRPKGQRARGEKCLLCKGICIDPRQLPCRHIYCASCLKELFVDRNYSSCLYCQKTLFMAPTTRLEAILGYTSRVLLTAHMINILHAIVLLLEGALFGSNCDCGKFRLLEVCSKLIAGLSIWRVMRNWDAEEDPTLAMIIDSFKFVGGVVSAILNLLLLEAAVQEMRARRSF</sequence>
<accession>A0A9Q9AR25</accession>
<keyword evidence="5" id="KW-0812">Transmembrane</keyword>
<evidence type="ECO:0000256" key="6">
    <source>
        <dbReference type="SAM" id="SignalP"/>
    </source>
</evidence>
<dbReference type="EMBL" id="CP099419">
    <property type="protein sequence ID" value="USW49241.1"/>
    <property type="molecule type" value="Genomic_DNA"/>
</dbReference>
<dbReference type="PROSITE" id="PS50089">
    <property type="entry name" value="ZF_RING_2"/>
    <property type="match status" value="1"/>
</dbReference>
<evidence type="ECO:0000256" key="4">
    <source>
        <dbReference type="PROSITE-ProRule" id="PRU00175"/>
    </source>
</evidence>
<dbReference type="GO" id="GO:0008270">
    <property type="term" value="F:zinc ion binding"/>
    <property type="evidence" value="ECO:0007669"/>
    <property type="project" value="UniProtKB-KW"/>
</dbReference>
<keyword evidence="2 4" id="KW-0863">Zinc-finger</keyword>
<evidence type="ECO:0000256" key="5">
    <source>
        <dbReference type="SAM" id="Phobius"/>
    </source>
</evidence>
<keyword evidence="9" id="KW-1185">Reference proteome</keyword>
<evidence type="ECO:0000256" key="3">
    <source>
        <dbReference type="ARBA" id="ARBA00022833"/>
    </source>
</evidence>
<evidence type="ECO:0000313" key="9">
    <source>
        <dbReference type="Proteomes" id="UP001056384"/>
    </source>
</evidence>
<evidence type="ECO:0000256" key="1">
    <source>
        <dbReference type="ARBA" id="ARBA00022723"/>
    </source>
</evidence>
<dbReference type="PROSITE" id="PS00518">
    <property type="entry name" value="ZF_RING_1"/>
    <property type="match status" value="1"/>
</dbReference>
<evidence type="ECO:0000259" key="7">
    <source>
        <dbReference type="PROSITE" id="PS50089"/>
    </source>
</evidence>
<evidence type="ECO:0000313" key="8">
    <source>
        <dbReference type="EMBL" id="USW49241.1"/>
    </source>
</evidence>
<feature type="transmembrane region" description="Helical" evidence="5">
    <location>
        <begin position="127"/>
        <end position="148"/>
    </location>
</feature>
<keyword evidence="3" id="KW-0862">Zinc</keyword>
<evidence type="ECO:0000256" key="2">
    <source>
        <dbReference type="ARBA" id="ARBA00022771"/>
    </source>
</evidence>
<dbReference type="InterPro" id="IPR013083">
    <property type="entry name" value="Znf_RING/FYVE/PHD"/>
</dbReference>
<keyword evidence="5" id="KW-1133">Transmembrane helix</keyword>
<reference evidence="8" key="1">
    <citation type="submission" date="2022-06" db="EMBL/GenBank/DDBJ databases">
        <title>Complete genome sequences of two strains of the flax pathogen Septoria linicola.</title>
        <authorList>
            <person name="Lapalu N."/>
            <person name="Simon A."/>
            <person name="Demenou B."/>
            <person name="Paumier D."/>
            <person name="Guillot M.-P."/>
            <person name="Gout L."/>
            <person name="Valade R."/>
        </authorList>
    </citation>
    <scope>NUCLEOTIDE SEQUENCE</scope>
    <source>
        <strain evidence="8">SE15195</strain>
    </source>
</reference>
<dbReference type="CDD" id="cd16449">
    <property type="entry name" value="RING-HC"/>
    <property type="match status" value="1"/>
</dbReference>
<feature type="signal peptide" evidence="6">
    <location>
        <begin position="1"/>
        <end position="21"/>
    </location>
</feature>
<keyword evidence="1" id="KW-0479">Metal-binding</keyword>
<organism evidence="8 9">
    <name type="scientific">Septoria linicola</name>
    <dbReference type="NCBI Taxonomy" id="215465"/>
    <lineage>
        <taxon>Eukaryota</taxon>
        <taxon>Fungi</taxon>
        <taxon>Dikarya</taxon>
        <taxon>Ascomycota</taxon>
        <taxon>Pezizomycotina</taxon>
        <taxon>Dothideomycetes</taxon>
        <taxon>Dothideomycetidae</taxon>
        <taxon>Mycosphaerellales</taxon>
        <taxon>Mycosphaerellaceae</taxon>
        <taxon>Septoria</taxon>
    </lineage>
</organism>
<dbReference type="AlphaFoldDB" id="A0A9Q9AR25"/>
<dbReference type="SUPFAM" id="SSF57850">
    <property type="entry name" value="RING/U-box"/>
    <property type="match status" value="1"/>
</dbReference>
<name>A0A9Q9AR25_9PEZI</name>
<dbReference type="InterPro" id="IPR017907">
    <property type="entry name" value="Znf_RING_CS"/>
</dbReference>
<keyword evidence="5" id="KW-0472">Membrane</keyword>
<feature type="chain" id="PRO_5040332348" evidence="6">
    <location>
        <begin position="22"/>
        <end position="224"/>
    </location>
</feature>